<evidence type="ECO:0000313" key="2">
    <source>
        <dbReference type="EMBL" id="HIV01844.1"/>
    </source>
</evidence>
<gene>
    <name evidence="2" type="ORF">IAA62_04765</name>
</gene>
<dbReference type="Proteomes" id="UP000886861">
    <property type="component" value="Unassembled WGS sequence"/>
</dbReference>
<comment type="caution">
    <text evidence="2">The sequence shown here is derived from an EMBL/GenBank/DDBJ whole genome shotgun (WGS) entry which is preliminary data.</text>
</comment>
<name>A0A9D1NEU9_9FIRM</name>
<reference evidence="2" key="1">
    <citation type="submission" date="2020-10" db="EMBL/GenBank/DDBJ databases">
        <authorList>
            <person name="Gilroy R."/>
        </authorList>
    </citation>
    <scope>NUCLEOTIDE SEQUENCE</scope>
    <source>
        <strain evidence="2">CHK186-9395</strain>
    </source>
</reference>
<dbReference type="SUPFAM" id="SSF57997">
    <property type="entry name" value="Tropomyosin"/>
    <property type="match status" value="1"/>
</dbReference>
<dbReference type="Gene3D" id="1.20.5.170">
    <property type="match status" value="1"/>
</dbReference>
<evidence type="ECO:0000313" key="3">
    <source>
        <dbReference type="Proteomes" id="UP000886861"/>
    </source>
</evidence>
<dbReference type="AlphaFoldDB" id="A0A9D1NEU9"/>
<evidence type="ECO:0000256" key="1">
    <source>
        <dbReference type="SAM" id="Coils"/>
    </source>
</evidence>
<dbReference type="Gene3D" id="1.20.5.340">
    <property type="match status" value="1"/>
</dbReference>
<feature type="coiled-coil region" evidence="1">
    <location>
        <begin position="7"/>
        <end position="47"/>
    </location>
</feature>
<proteinExistence type="predicted"/>
<keyword evidence="1" id="KW-0175">Coiled coil</keyword>
<dbReference type="EMBL" id="DVOJ01000015">
    <property type="protein sequence ID" value="HIV01844.1"/>
    <property type="molecule type" value="Genomic_DNA"/>
</dbReference>
<accession>A0A9D1NEU9</accession>
<organism evidence="2 3">
    <name type="scientific">Candidatus Caccopulliclostridium gallistercoris</name>
    <dbReference type="NCBI Taxonomy" id="2840719"/>
    <lineage>
        <taxon>Bacteria</taxon>
        <taxon>Bacillati</taxon>
        <taxon>Bacillota</taxon>
        <taxon>Clostridia</taxon>
        <taxon>Candidatus Caccopulliclostridium</taxon>
    </lineage>
</organism>
<protein>
    <submittedName>
        <fullName evidence="2">Uncharacterized protein</fullName>
    </submittedName>
</protein>
<reference evidence="2" key="2">
    <citation type="journal article" date="2021" name="PeerJ">
        <title>Extensive microbial diversity within the chicken gut microbiome revealed by metagenomics and culture.</title>
        <authorList>
            <person name="Gilroy R."/>
            <person name="Ravi A."/>
            <person name="Getino M."/>
            <person name="Pursley I."/>
            <person name="Horton D.L."/>
            <person name="Alikhan N.F."/>
            <person name="Baker D."/>
            <person name="Gharbi K."/>
            <person name="Hall N."/>
            <person name="Watson M."/>
            <person name="Adriaenssens E.M."/>
            <person name="Foster-Nyarko E."/>
            <person name="Jarju S."/>
            <person name="Secka A."/>
            <person name="Antonio M."/>
            <person name="Oren A."/>
            <person name="Chaudhuri R.R."/>
            <person name="La Ragione R."/>
            <person name="Hildebrand F."/>
            <person name="Pallen M.J."/>
        </authorList>
    </citation>
    <scope>NUCLEOTIDE SEQUENCE</scope>
    <source>
        <strain evidence="2">CHK186-9395</strain>
    </source>
</reference>
<dbReference type="Gene3D" id="1.10.287.1490">
    <property type="match status" value="1"/>
</dbReference>
<sequence length="757" mass="83318">MEVKPMLEELEKRIAVLRKAAALASDLKSLKEEVEALISRLLNLESYFDQTEQNKQDIIAINSSLSSALNRITTLENSLSTTQDSLEDAEKEITLINTMINNIHTELDLHDDQFTTVNTELDDLDDTLTTLSSTVGSISTQISGINTDIEAIEGSMITLESAQDVLETQMGNLQTTVQGYSSSIQGLDTRLTTAENDIDANTNSISLINTNISTIQTNISNMLQDISTLDTLTDNIALQISTINLQLGGIDDDIAAVETNISTLQSSVSTLNTNMDTLESTVSTLSSTVSGYDTEIGTLETSLSTLSTTVSGHTTQLGSIEDSVEQNESDISGLNTRVTALENSGGGTGGGDSGIIETFNMGAEENLILGTRDTNNNAVYIFFRCEPTAKIKVHLELNVHDFPVNEDSVKFSAYADDVLLKTFEFTENFTNPMTLPLDFEFFPKKKNYRLMIKAADVATQISVIESMFVKIDGRNIVILNRHRDLHMQVLDDTYYITIQTGNNASYLEQTTPDLTQTGTALSNLSGYGMLYRLYRHKRWQSGAYVTSNSRYVVVIAYGSEYKGGVLTLGSSAPTWRGEDIYDLYYTMRSGSTSYILSGTTLDGKAKIAIYSQFNSATASNYTITLNGQALEDKYVQCVPVYDNYLGSRTANTTIGFILLDNVGKLYYIPERSATYMIELGMGTQPNAYVQQDNKTIHVYFTHCGTTYKKTLTLNEDTNEFELSSTVQTFPGVTEYLEGINGTSLQKVDGEWQVVTNV</sequence>
<dbReference type="PANTHER" id="PTHR18937">
    <property type="entry name" value="STRUCTURAL MAINTENANCE OF CHROMOSOMES SMC FAMILY MEMBER"/>
    <property type="match status" value="1"/>
</dbReference>